<protein>
    <submittedName>
        <fullName evidence="1">Uncharacterized protein</fullName>
    </submittedName>
</protein>
<evidence type="ECO:0000313" key="2">
    <source>
        <dbReference type="Proteomes" id="UP001454036"/>
    </source>
</evidence>
<organism evidence="1 2">
    <name type="scientific">Lithospermum erythrorhizon</name>
    <name type="common">Purple gromwell</name>
    <name type="synonym">Lithospermum officinale var. erythrorhizon</name>
    <dbReference type="NCBI Taxonomy" id="34254"/>
    <lineage>
        <taxon>Eukaryota</taxon>
        <taxon>Viridiplantae</taxon>
        <taxon>Streptophyta</taxon>
        <taxon>Embryophyta</taxon>
        <taxon>Tracheophyta</taxon>
        <taxon>Spermatophyta</taxon>
        <taxon>Magnoliopsida</taxon>
        <taxon>eudicotyledons</taxon>
        <taxon>Gunneridae</taxon>
        <taxon>Pentapetalae</taxon>
        <taxon>asterids</taxon>
        <taxon>lamiids</taxon>
        <taxon>Boraginales</taxon>
        <taxon>Boraginaceae</taxon>
        <taxon>Boraginoideae</taxon>
        <taxon>Lithospermeae</taxon>
        <taxon>Lithospermum</taxon>
    </lineage>
</organism>
<name>A0AAV3Q2P2_LITER</name>
<sequence>MLTSASLTEAVQVSLCFYDCSDEFLKAFCENWCPSTNTLIIPQGELSMSLWDLLELEGIFVTGRLFDEVVPTVDSWVKDKG</sequence>
<dbReference type="EMBL" id="BAABME010035207">
    <property type="protein sequence ID" value="GAA0158309.1"/>
    <property type="molecule type" value="Genomic_DNA"/>
</dbReference>
<proteinExistence type="predicted"/>
<dbReference type="AlphaFoldDB" id="A0AAV3Q2P2"/>
<comment type="caution">
    <text evidence="1">The sequence shown here is derived from an EMBL/GenBank/DDBJ whole genome shotgun (WGS) entry which is preliminary data.</text>
</comment>
<dbReference type="Proteomes" id="UP001454036">
    <property type="component" value="Unassembled WGS sequence"/>
</dbReference>
<keyword evidence="2" id="KW-1185">Reference proteome</keyword>
<accession>A0AAV3Q2P2</accession>
<gene>
    <name evidence="1" type="ORF">LIER_43441</name>
</gene>
<evidence type="ECO:0000313" key="1">
    <source>
        <dbReference type="EMBL" id="GAA0158309.1"/>
    </source>
</evidence>
<reference evidence="1 2" key="1">
    <citation type="submission" date="2024-01" db="EMBL/GenBank/DDBJ databases">
        <title>The complete chloroplast genome sequence of Lithospermum erythrorhizon: insights into the phylogenetic relationship among Boraginaceae species and the maternal lineages of purple gromwells.</title>
        <authorList>
            <person name="Okada T."/>
            <person name="Watanabe K."/>
        </authorList>
    </citation>
    <scope>NUCLEOTIDE SEQUENCE [LARGE SCALE GENOMIC DNA]</scope>
</reference>